<evidence type="ECO:0000256" key="3">
    <source>
        <dbReference type="ARBA" id="ARBA00022630"/>
    </source>
</evidence>
<protein>
    <recommendedName>
        <fullName evidence="6">Cytochrome b5 heme-binding domain-containing protein</fullName>
    </recommendedName>
</protein>
<dbReference type="InterPro" id="IPR046373">
    <property type="entry name" value="Acyl-CoA_Oxase/DH_mid-dom_sf"/>
</dbReference>
<dbReference type="InterPro" id="IPR036400">
    <property type="entry name" value="Cyt_B5-like_heme/steroid_sf"/>
</dbReference>
<dbReference type="Proteomes" id="UP001190700">
    <property type="component" value="Unassembled WGS sequence"/>
</dbReference>
<dbReference type="PANTHER" id="PTHR48083:SF28">
    <property type="entry name" value="ACYL-COA DEHYDROGENASE FAMILY PROTEIN (AFU_ORTHOLOGUE AFUA_6G10880)-RELATED"/>
    <property type="match status" value="1"/>
</dbReference>
<dbReference type="GO" id="GO:0050660">
    <property type="term" value="F:flavin adenine dinucleotide binding"/>
    <property type="evidence" value="ECO:0007669"/>
    <property type="project" value="InterPro"/>
</dbReference>
<keyword evidence="3" id="KW-0285">Flavoprotein</keyword>
<evidence type="ECO:0000313" key="7">
    <source>
        <dbReference type="EMBL" id="KAK3233559.1"/>
    </source>
</evidence>
<evidence type="ECO:0000256" key="1">
    <source>
        <dbReference type="ARBA" id="ARBA00001974"/>
    </source>
</evidence>
<dbReference type="PROSITE" id="PS50255">
    <property type="entry name" value="CYTOCHROME_B5_2"/>
    <property type="match status" value="1"/>
</dbReference>
<dbReference type="AlphaFoldDB" id="A0AAE0EMM5"/>
<feature type="domain" description="Cytochrome b5 heme-binding" evidence="6">
    <location>
        <begin position="1"/>
        <end position="72"/>
    </location>
</feature>
<evidence type="ECO:0000313" key="8">
    <source>
        <dbReference type="Proteomes" id="UP001190700"/>
    </source>
</evidence>
<comment type="cofactor">
    <cofactor evidence="1">
        <name>FAD</name>
        <dbReference type="ChEBI" id="CHEBI:57692"/>
    </cofactor>
</comment>
<comment type="similarity">
    <text evidence="2">Belongs to the acyl-CoA dehydrogenase family.</text>
</comment>
<dbReference type="InterPro" id="IPR009100">
    <property type="entry name" value="AcylCoA_DH/oxidase_NM_dom_sf"/>
</dbReference>
<dbReference type="SUPFAM" id="SSF47203">
    <property type="entry name" value="Acyl-CoA dehydrogenase C-terminal domain-like"/>
    <property type="match status" value="1"/>
</dbReference>
<gene>
    <name evidence="7" type="ORF">CYMTET_56153</name>
</gene>
<accession>A0AAE0EMM5</accession>
<dbReference type="Gene3D" id="1.20.140.10">
    <property type="entry name" value="Butyryl-CoA Dehydrogenase, subunit A, domain 3"/>
    <property type="match status" value="1"/>
</dbReference>
<evidence type="ECO:0000256" key="4">
    <source>
        <dbReference type="ARBA" id="ARBA00022827"/>
    </source>
</evidence>
<evidence type="ECO:0000256" key="5">
    <source>
        <dbReference type="ARBA" id="ARBA00023002"/>
    </source>
</evidence>
<dbReference type="Gene3D" id="3.10.120.10">
    <property type="entry name" value="Cytochrome b5-like heme/steroid binding domain"/>
    <property type="match status" value="1"/>
</dbReference>
<dbReference type="Pfam" id="PF00173">
    <property type="entry name" value="Cyt-b5"/>
    <property type="match status" value="1"/>
</dbReference>
<name>A0AAE0EMM5_9CHLO</name>
<sequence>MEEVAKHNSLQDLWTVIDGRVYDLTKFQKLHPGGQHILLDVAGKDGTKAFYAFHKNEVLTKYFPRLCIGQVAEAKVGTMWNPVKRLVDTSTGKLIDINDPSISLTIEQLLAHPLLSHAPFGETAAYKKYYESPYYTVGHLRFRLACREFYDEIKEEAEAAEESQEYPSNEMFLKMGKRGILACKIGVMGMPFAKKYGIPLPGGIQPDDFDFFHELIIHEEHCRLGCPGYSDGLGAGYSIGLPPIINFYQGPRREEIIREVILGEKKVVLAITGPEAGSDVANHTTTAELSADGRSYTVRGVKKWITNGMFADYFVTAVRTGGKGLKGISLLLIEKDERVQVKQLTCSYSKSAGTALVMYEDHVCPADRIMGAVNGGFKCIMLNFNHERWMIAACILGFMRLVVGDCVMWLNQRQAFGKPLMDQPVLRFKLGQMCAAMEALQSYTDYVTFNMDKYYRRMKDDPKTWANRDYLAGEIGLLKYQTTRTAHEIADGGCQLMGGRACTRTGMGKHMERFNRVYKIFSIYGGSEEIMADLGVRQGLREWSPEDRLLSKM</sequence>
<dbReference type="Pfam" id="PF02770">
    <property type="entry name" value="Acyl-CoA_dh_M"/>
    <property type="match status" value="1"/>
</dbReference>
<proteinExistence type="inferred from homology"/>
<dbReference type="GO" id="GO:0003995">
    <property type="term" value="F:acyl-CoA dehydrogenase activity"/>
    <property type="evidence" value="ECO:0007669"/>
    <property type="project" value="TreeGrafter"/>
</dbReference>
<dbReference type="PANTHER" id="PTHR48083">
    <property type="entry name" value="MEDIUM-CHAIN SPECIFIC ACYL-COA DEHYDROGENASE, MITOCHONDRIAL-RELATED"/>
    <property type="match status" value="1"/>
</dbReference>
<evidence type="ECO:0000256" key="2">
    <source>
        <dbReference type="ARBA" id="ARBA00009347"/>
    </source>
</evidence>
<organism evidence="7 8">
    <name type="scientific">Cymbomonas tetramitiformis</name>
    <dbReference type="NCBI Taxonomy" id="36881"/>
    <lineage>
        <taxon>Eukaryota</taxon>
        <taxon>Viridiplantae</taxon>
        <taxon>Chlorophyta</taxon>
        <taxon>Pyramimonadophyceae</taxon>
        <taxon>Pyramimonadales</taxon>
        <taxon>Pyramimonadaceae</taxon>
        <taxon>Cymbomonas</taxon>
    </lineage>
</organism>
<dbReference type="GO" id="GO:0033539">
    <property type="term" value="P:fatty acid beta-oxidation using acyl-CoA dehydrogenase"/>
    <property type="evidence" value="ECO:0007669"/>
    <property type="project" value="TreeGrafter"/>
</dbReference>
<dbReference type="InterPro" id="IPR036250">
    <property type="entry name" value="AcylCo_DH-like_C"/>
</dbReference>
<comment type="caution">
    <text evidence="7">The sequence shown here is derived from an EMBL/GenBank/DDBJ whole genome shotgun (WGS) entry which is preliminary data.</text>
</comment>
<keyword evidence="5" id="KW-0560">Oxidoreductase</keyword>
<keyword evidence="4" id="KW-0274">FAD</keyword>
<reference evidence="7 8" key="1">
    <citation type="journal article" date="2015" name="Genome Biol. Evol.">
        <title>Comparative Genomics of a Bacterivorous Green Alga Reveals Evolutionary Causalities and Consequences of Phago-Mixotrophic Mode of Nutrition.</title>
        <authorList>
            <person name="Burns J.A."/>
            <person name="Paasch A."/>
            <person name="Narechania A."/>
            <person name="Kim E."/>
        </authorList>
    </citation>
    <scope>NUCLEOTIDE SEQUENCE [LARGE SCALE GENOMIC DNA]</scope>
    <source>
        <strain evidence="7 8">PLY_AMNH</strain>
    </source>
</reference>
<dbReference type="Gene3D" id="2.40.110.10">
    <property type="entry name" value="Butyryl-CoA Dehydrogenase, subunit A, domain 2"/>
    <property type="match status" value="1"/>
</dbReference>
<dbReference type="SMART" id="SM01117">
    <property type="entry name" value="Cyt-b5"/>
    <property type="match status" value="1"/>
</dbReference>
<dbReference type="InterPro" id="IPR009075">
    <property type="entry name" value="AcylCo_DH/oxidase_C"/>
</dbReference>
<dbReference type="GO" id="GO:0005737">
    <property type="term" value="C:cytoplasm"/>
    <property type="evidence" value="ECO:0007669"/>
    <property type="project" value="TreeGrafter"/>
</dbReference>
<dbReference type="Pfam" id="PF00441">
    <property type="entry name" value="Acyl-CoA_dh_1"/>
    <property type="match status" value="1"/>
</dbReference>
<dbReference type="InterPro" id="IPR037069">
    <property type="entry name" value="AcylCoA_DH/ox_N_sf"/>
</dbReference>
<dbReference type="Gene3D" id="1.10.540.10">
    <property type="entry name" value="Acyl-CoA dehydrogenase/oxidase, N-terminal domain"/>
    <property type="match status" value="1"/>
</dbReference>
<dbReference type="InterPro" id="IPR001199">
    <property type="entry name" value="Cyt_B5-like_heme/steroid-bd"/>
</dbReference>
<keyword evidence="8" id="KW-1185">Reference proteome</keyword>
<dbReference type="SUPFAM" id="SSF56645">
    <property type="entry name" value="Acyl-CoA dehydrogenase NM domain-like"/>
    <property type="match status" value="1"/>
</dbReference>
<dbReference type="InterPro" id="IPR006091">
    <property type="entry name" value="Acyl-CoA_Oxase/DH_mid-dom"/>
</dbReference>
<evidence type="ECO:0000259" key="6">
    <source>
        <dbReference type="PROSITE" id="PS50255"/>
    </source>
</evidence>
<dbReference type="EMBL" id="LGRX02035678">
    <property type="protein sequence ID" value="KAK3233559.1"/>
    <property type="molecule type" value="Genomic_DNA"/>
</dbReference>
<dbReference type="SUPFAM" id="SSF55856">
    <property type="entry name" value="Cytochrome b5-like heme/steroid binding domain"/>
    <property type="match status" value="1"/>
</dbReference>
<dbReference type="InterPro" id="IPR050741">
    <property type="entry name" value="Acyl-CoA_dehydrogenase"/>
</dbReference>